<evidence type="ECO:0000256" key="2">
    <source>
        <dbReference type="ARBA" id="ARBA00006797"/>
    </source>
</evidence>
<evidence type="ECO:0000256" key="5">
    <source>
        <dbReference type="ARBA" id="ARBA00022692"/>
    </source>
</evidence>
<comment type="function">
    <text evidence="8">Necessary for the synthesis of poly-beta-1,6-N-acetyl-D-glucosamine (PNAG, also referred to as PIA), a biofilm adhesin polysaccharide. Is required for full IcaA N-acetylglucosaminyltransferase activity.</text>
</comment>
<accession>A0A240A3I8</accession>
<dbReference type="KEGG" id="sste:SAMEA4384403_2178"/>
<gene>
    <name evidence="12" type="primary">icaD</name>
    <name evidence="12" type="ORF">SAMEA4384403_02178</name>
</gene>
<evidence type="ECO:0000256" key="6">
    <source>
        <dbReference type="ARBA" id="ARBA00022989"/>
    </source>
</evidence>
<keyword evidence="6 11" id="KW-1133">Transmembrane helix</keyword>
<evidence type="ECO:0000256" key="9">
    <source>
        <dbReference type="ARBA" id="ARBA00030130"/>
    </source>
</evidence>
<proteinExistence type="inferred from homology"/>
<feature type="transmembrane region" description="Helical" evidence="11">
    <location>
        <begin position="21"/>
        <end position="43"/>
    </location>
</feature>
<evidence type="ECO:0000256" key="3">
    <source>
        <dbReference type="ARBA" id="ARBA00014524"/>
    </source>
</evidence>
<evidence type="ECO:0000313" key="13">
    <source>
        <dbReference type="Proteomes" id="UP000242084"/>
    </source>
</evidence>
<evidence type="ECO:0000256" key="1">
    <source>
        <dbReference type="ARBA" id="ARBA00004651"/>
    </source>
</evidence>
<sequence>MVKSRQRKHPGMKSNLNFFRETIVFIASSILWLYCISVLFVMIGSLLPFQSEFIQIVRVILNIEAADIVDIITYFGLGSLVILIYFTFTFTFNVRRKRSLTHE</sequence>
<dbReference type="InterPro" id="IPR020510">
    <property type="entry name" value="IcaD"/>
</dbReference>
<evidence type="ECO:0000313" key="12">
    <source>
        <dbReference type="EMBL" id="SNV78001.1"/>
    </source>
</evidence>
<dbReference type="EMBL" id="LT906462">
    <property type="protein sequence ID" value="SNV78001.1"/>
    <property type="molecule type" value="Genomic_DNA"/>
</dbReference>
<evidence type="ECO:0000256" key="7">
    <source>
        <dbReference type="ARBA" id="ARBA00023136"/>
    </source>
</evidence>
<dbReference type="GO" id="GO:0005886">
    <property type="term" value="C:plasma membrane"/>
    <property type="evidence" value="ECO:0007669"/>
    <property type="project" value="UniProtKB-SubCell"/>
</dbReference>
<protein>
    <recommendedName>
        <fullName evidence="3">Poly-beta-1,6-N-acetyl-D-glucosamine synthesis protein IcaD</fullName>
    </recommendedName>
    <alternativeName>
        <fullName evidence="9">Biofilm polysaccharide intercellular adhesin synthesis protein IcaD</fullName>
    </alternativeName>
    <alternativeName>
        <fullName evidence="10">Intercellular adhesion protein D</fullName>
    </alternativeName>
</protein>
<reference evidence="12 13" key="1">
    <citation type="submission" date="2017-06" db="EMBL/GenBank/DDBJ databases">
        <authorList>
            <consortium name="Pathogen Informatics"/>
        </authorList>
    </citation>
    <scope>NUCLEOTIDE SEQUENCE [LARGE SCALE GENOMIC DNA]</scope>
    <source>
        <strain evidence="12 13">NCTC13839</strain>
    </source>
</reference>
<name>A0A240A3I8_9STAP</name>
<keyword evidence="13" id="KW-1185">Reference proteome</keyword>
<comment type="similarity">
    <text evidence="2">Belongs to the IcaD family.</text>
</comment>
<comment type="subcellular location">
    <subcellularLocation>
        <location evidence="1">Cell membrane</location>
        <topology evidence="1">Multi-pass membrane protein</topology>
    </subcellularLocation>
</comment>
<evidence type="ECO:0000256" key="8">
    <source>
        <dbReference type="ARBA" id="ARBA00025422"/>
    </source>
</evidence>
<evidence type="ECO:0000256" key="4">
    <source>
        <dbReference type="ARBA" id="ARBA00022475"/>
    </source>
</evidence>
<keyword evidence="7 11" id="KW-0472">Membrane</keyword>
<dbReference type="AlphaFoldDB" id="A0A240A3I8"/>
<evidence type="ECO:0000256" key="11">
    <source>
        <dbReference type="SAM" id="Phobius"/>
    </source>
</evidence>
<feature type="transmembrane region" description="Helical" evidence="11">
    <location>
        <begin position="71"/>
        <end position="94"/>
    </location>
</feature>
<keyword evidence="5 11" id="KW-0812">Transmembrane</keyword>
<evidence type="ECO:0000256" key="10">
    <source>
        <dbReference type="ARBA" id="ARBA00030190"/>
    </source>
</evidence>
<organism evidence="12 13">
    <name type="scientific">Mammaliicoccus stepanovicii</name>
    <dbReference type="NCBI Taxonomy" id="643214"/>
    <lineage>
        <taxon>Bacteria</taxon>
        <taxon>Bacillati</taxon>
        <taxon>Bacillota</taxon>
        <taxon>Bacilli</taxon>
        <taxon>Bacillales</taxon>
        <taxon>Staphylococcaceae</taxon>
        <taxon>Mammaliicoccus</taxon>
    </lineage>
</organism>
<dbReference type="Proteomes" id="UP000242084">
    <property type="component" value="Chromosome 1"/>
</dbReference>
<keyword evidence="4" id="KW-1003">Cell membrane</keyword>
<dbReference type="NCBIfam" id="TIGR03932">
    <property type="entry name" value="PIA_icaD"/>
    <property type="match status" value="1"/>
</dbReference>